<dbReference type="Pfam" id="PF05649">
    <property type="entry name" value="Peptidase_M13_N"/>
    <property type="match status" value="1"/>
</dbReference>
<evidence type="ECO:0000259" key="1">
    <source>
        <dbReference type="Pfam" id="PF05649"/>
    </source>
</evidence>
<feature type="domain" description="Peptidase M13 N-terminal" evidence="1">
    <location>
        <begin position="1"/>
        <end position="78"/>
    </location>
</feature>
<dbReference type="Proteomes" id="UP000276953">
    <property type="component" value="Unassembled WGS sequence"/>
</dbReference>
<dbReference type="EMBL" id="RYFC01000003">
    <property type="protein sequence ID" value="RTZ46069.1"/>
    <property type="molecule type" value="Genomic_DNA"/>
</dbReference>
<gene>
    <name evidence="2" type="ORF">EJ377_16210</name>
</gene>
<protein>
    <recommendedName>
        <fullName evidence="1">Peptidase M13 N-terminal domain-containing protein</fullName>
    </recommendedName>
</protein>
<reference evidence="2 3" key="1">
    <citation type="submission" date="2018-12" db="EMBL/GenBank/DDBJ databases">
        <title>Draft Genome Sequence of Chryseobacterium arthrosphaerae strain ED882-96 Isolated from the Blood of a Patient with Liver Cirrhosis in Taiwan.</title>
        <authorList>
            <person name="Lin J.-N."/>
            <person name="Lai C.-H."/>
            <person name="Yang C.-H."/>
            <person name="Huang Y.-H."/>
        </authorList>
    </citation>
    <scope>NUCLEOTIDE SEQUENCE [LARGE SCALE GENOMIC DNA]</scope>
    <source>
        <strain evidence="2 3">ED882-96</strain>
    </source>
</reference>
<organism evidence="2 3">
    <name type="scientific">Chryseobacterium arthrosphaerae</name>
    <dbReference type="NCBI Taxonomy" id="651561"/>
    <lineage>
        <taxon>Bacteria</taxon>
        <taxon>Pseudomonadati</taxon>
        <taxon>Bacteroidota</taxon>
        <taxon>Flavobacteriia</taxon>
        <taxon>Flavobacteriales</taxon>
        <taxon>Weeksellaceae</taxon>
        <taxon>Chryseobacterium group</taxon>
        <taxon>Chryseobacterium</taxon>
    </lineage>
</organism>
<dbReference type="AlphaFoldDB" id="A0A432DSE9"/>
<dbReference type="SUPFAM" id="SSF55486">
    <property type="entry name" value="Metalloproteases ('zincins'), catalytic domain"/>
    <property type="match status" value="1"/>
</dbReference>
<evidence type="ECO:0000313" key="2">
    <source>
        <dbReference type="EMBL" id="RTZ46069.1"/>
    </source>
</evidence>
<proteinExistence type="predicted"/>
<evidence type="ECO:0000313" key="3">
    <source>
        <dbReference type="Proteomes" id="UP000276953"/>
    </source>
</evidence>
<dbReference type="GO" id="GO:0006508">
    <property type="term" value="P:proteolysis"/>
    <property type="evidence" value="ECO:0007669"/>
    <property type="project" value="InterPro"/>
</dbReference>
<dbReference type="InterPro" id="IPR008753">
    <property type="entry name" value="Peptidase_M13_N"/>
</dbReference>
<dbReference type="InterPro" id="IPR042089">
    <property type="entry name" value="Peptidase_M13_dom_2"/>
</dbReference>
<dbReference type="Gene3D" id="1.10.1380.10">
    <property type="entry name" value="Neutral endopeptidase , domain2"/>
    <property type="match status" value="1"/>
</dbReference>
<accession>A0A432DSE9</accession>
<name>A0A432DSE9_9FLAO</name>
<sequence>MDSLTINNVGLNREAIADKIDAIKSVPELMKFVAEEEKNGTESLIGFMVYADQKNSAMNIAWLTQKGLGLPDRDYYFKMIRKPKLFRMLIKTI</sequence>
<comment type="caution">
    <text evidence="2">The sequence shown here is derived from an EMBL/GenBank/DDBJ whole genome shotgun (WGS) entry which is preliminary data.</text>
</comment>